<evidence type="ECO:0000313" key="9">
    <source>
        <dbReference type="Proteomes" id="UP001238805"/>
    </source>
</evidence>
<dbReference type="PANTHER" id="PTHR14969">
    <property type="entry name" value="SPHINGOSINE-1-PHOSPHATE PHOSPHOHYDROLASE"/>
    <property type="match status" value="1"/>
</dbReference>
<reference evidence="8 9" key="1">
    <citation type="submission" date="2023-05" db="EMBL/GenBank/DDBJ databases">
        <title>Corynebacterium suedekumii sp. nov. and Corynebacterium breve sp. nov. isolated from raw cow's milk.</title>
        <authorList>
            <person name="Baer M.K."/>
            <person name="Mehl L."/>
            <person name="Hellmuth R."/>
            <person name="Marke G."/>
            <person name="Lipski A."/>
        </authorList>
    </citation>
    <scope>NUCLEOTIDE SEQUENCE [LARGE SCALE GENOMIC DNA]</scope>
    <source>
        <strain evidence="8 9">LM112</strain>
    </source>
</reference>
<dbReference type="EMBL" id="CP126970">
    <property type="protein sequence ID" value="WIM70849.1"/>
    <property type="molecule type" value="Genomic_DNA"/>
</dbReference>
<evidence type="ECO:0000259" key="7">
    <source>
        <dbReference type="SMART" id="SM00014"/>
    </source>
</evidence>
<dbReference type="InterPro" id="IPR036938">
    <property type="entry name" value="PAP2/HPO_sf"/>
</dbReference>
<evidence type="ECO:0000313" key="8">
    <source>
        <dbReference type="EMBL" id="WIM70849.1"/>
    </source>
</evidence>
<evidence type="ECO:0000256" key="5">
    <source>
        <dbReference type="ARBA" id="ARBA00022989"/>
    </source>
</evidence>
<evidence type="ECO:0000256" key="6">
    <source>
        <dbReference type="ARBA" id="ARBA00023136"/>
    </source>
</evidence>
<dbReference type="SUPFAM" id="SSF48317">
    <property type="entry name" value="Acid phosphatase/Vanadium-dependent haloperoxidase"/>
    <property type="match status" value="1"/>
</dbReference>
<sequence>MSTEVDLLLGLQRTIAHRPGVLPAARALSHVGEHALGWLALSAVGMAADRERRRQWAALGVSAFTSHAASVVIKRIVRRTRPHDPRIRVGVGTPSRLSFPSSHATSTSAAMTSLTEITGSTVPLAWIPVMMISRMVLGVHYPTDTIVGAALGIATSRAVHTIERKTA</sequence>
<dbReference type="Proteomes" id="UP001238805">
    <property type="component" value="Chromosome"/>
</dbReference>
<evidence type="ECO:0000256" key="3">
    <source>
        <dbReference type="ARBA" id="ARBA00022692"/>
    </source>
</evidence>
<proteinExistence type="predicted"/>
<organism evidence="8 9">
    <name type="scientific">Corynebacterium suedekumii</name>
    <dbReference type="NCBI Taxonomy" id="3049801"/>
    <lineage>
        <taxon>Bacteria</taxon>
        <taxon>Bacillati</taxon>
        <taxon>Actinomycetota</taxon>
        <taxon>Actinomycetes</taxon>
        <taxon>Mycobacteriales</taxon>
        <taxon>Corynebacteriaceae</taxon>
        <taxon>Corynebacterium</taxon>
    </lineage>
</organism>
<dbReference type="RefSeq" id="WP_284875429.1">
    <property type="nucleotide sequence ID" value="NZ_CP126970.1"/>
</dbReference>
<name>A0ABY8VRQ9_9CORY</name>
<keyword evidence="4" id="KW-0378">Hydrolase</keyword>
<keyword evidence="2" id="KW-1003">Cell membrane</keyword>
<dbReference type="InterPro" id="IPR000326">
    <property type="entry name" value="PAP2/HPO"/>
</dbReference>
<dbReference type="Gene3D" id="1.20.144.10">
    <property type="entry name" value="Phosphatidic acid phosphatase type 2/haloperoxidase"/>
    <property type="match status" value="1"/>
</dbReference>
<accession>A0ABY8VRQ9</accession>
<evidence type="ECO:0000256" key="2">
    <source>
        <dbReference type="ARBA" id="ARBA00022475"/>
    </source>
</evidence>
<keyword evidence="5" id="KW-1133">Transmembrane helix</keyword>
<gene>
    <name evidence="8" type="ORF">QP029_03220</name>
</gene>
<dbReference type="PANTHER" id="PTHR14969:SF62">
    <property type="entry name" value="DECAPRENYLPHOSPHORYL-5-PHOSPHORIBOSE PHOSPHATASE RV3807C-RELATED"/>
    <property type="match status" value="1"/>
</dbReference>
<dbReference type="CDD" id="cd01610">
    <property type="entry name" value="PAP2_like"/>
    <property type="match status" value="1"/>
</dbReference>
<dbReference type="SMART" id="SM00014">
    <property type="entry name" value="acidPPc"/>
    <property type="match status" value="1"/>
</dbReference>
<protein>
    <submittedName>
        <fullName evidence="8">Phosphatase PAP2 family protein</fullName>
    </submittedName>
</protein>
<evidence type="ECO:0000256" key="4">
    <source>
        <dbReference type="ARBA" id="ARBA00022801"/>
    </source>
</evidence>
<keyword evidence="6" id="KW-0472">Membrane</keyword>
<evidence type="ECO:0000256" key="1">
    <source>
        <dbReference type="ARBA" id="ARBA00004651"/>
    </source>
</evidence>
<keyword evidence="3" id="KW-0812">Transmembrane</keyword>
<dbReference type="Pfam" id="PF01569">
    <property type="entry name" value="PAP2"/>
    <property type="match status" value="1"/>
</dbReference>
<keyword evidence="9" id="KW-1185">Reference proteome</keyword>
<comment type="subcellular location">
    <subcellularLocation>
        <location evidence="1">Cell membrane</location>
        <topology evidence="1">Multi-pass membrane protein</topology>
    </subcellularLocation>
</comment>
<feature type="domain" description="Phosphatidic acid phosphatase type 2/haloperoxidase" evidence="7">
    <location>
        <begin position="59"/>
        <end position="160"/>
    </location>
</feature>